<protein>
    <submittedName>
        <fullName evidence="2">Uncharacterized protein</fullName>
    </submittedName>
</protein>
<organism evidence="2">
    <name type="scientific">Cacopsylla melanoneura</name>
    <dbReference type="NCBI Taxonomy" id="428564"/>
    <lineage>
        <taxon>Eukaryota</taxon>
        <taxon>Metazoa</taxon>
        <taxon>Ecdysozoa</taxon>
        <taxon>Arthropoda</taxon>
        <taxon>Hexapoda</taxon>
        <taxon>Insecta</taxon>
        <taxon>Pterygota</taxon>
        <taxon>Neoptera</taxon>
        <taxon>Paraneoptera</taxon>
        <taxon>Hemiptera</taxon>
        <taxon>Sternorrhyncha</taxon>
        <taxon>Psylloidea</taxon>
        <taxon>Psyllidae</taxon>
        <taxon>Psyllinae</taxon>
        <taxon>Cacopsylla</taxon>
    </lineage>
</organism>
<proteinExistence type="predicted"/>
<keyword evidence="1" id="KW-1133">Transmembrane helix</keyword>
<evidence type="ECO:0000313" key="2">
    <source>
        <dbReference type="EMBL" id="CAG6772207.1"/>
    </source>
</evidence>
<dbReference type="AlphaFoldDB" id="A0A8D9AWU7"/>
<name>A0A8D9AWU7_9HEMI</name>
<feature type="transmembrane region" description="Helical" evidence="1">
    <location>
        <begin position="20"/>
        <end position="38"/>
    </location>
</feature>
<feature type="transmembrane region" description="Helical" evidence="1">
    <location>
        <begin position="43"/>
        <end position="63"/>
    </location>
</feature>
<evidence type="ECO:0000256" key="1">
    <source>
        <dbReference type="SAM" id="Phobius"/>
    </source>
</evidence>
<accession>A0A8D9AWU7</accession>
<keyword evidence="1" id="KW-0472">Membrane</keyword>
<reference evidence="2" key="1">
    <citation type="submission" date="2021-05" db="EMBL/GenBank/DDBJ databases">
        <authorList>
            <person name="Alioto T."/>
            <person name="Alioto T."/>
            <person name="Gomez Garrido J."/>
        </authorList>
    </citation>
    <scope>NUCLEOTIDE SEQUENCE</scope>
</reference>
<dbReference type="EMBL" id="HBUF01587130">
    <property type="protein sequence ID" value="CAG6772207.1"/>
    <property type="molecule type" value="Transcribed_RNA"/>
</dbReference>
<keyword evidence="1" id="KW-0812">Transmembrane</keyword>
<sequence>MVLSIWSSIVRSAVVLPLLAPYNISFDYFLPFFLVLWFPRILFFDSVCFLVCSFSFGFTFSFTCDSTSFLSSDSCHSTPFTNILSFFNIACFPSFLISIIFGISSFRLSITSFV</sequence>
<feature type="transmembrane region" description="Helical" evidence="1">
    <location>
        <begin position="83"/>
        <end position="103"/>
    </location>
</feature>